<protein>
    <submittedName>
        <fullName evidence="2">Uncharacterized protein</fullName>
    </submittedName>
</protein>
<proteinExistence type="predicted"/>
<organism evidence="2 6">
    <name type="scientific">Enterococcus faecium</name>
    <name type="common">Streptococcus faecium</name>
    <dbReference type="NCBI Taxonomy" id="1352"/>
    <lineage>
        <taxon>Bacteria</taxon>
        <taxon>Bacillati</taxon>
        <taxon>Bacillota</taxon>
        <taxon>Bacilli</taxon>
        <taxon>Lactobacillales</taxon>
        <taxon>Enterococcaceae</taxon>
        <taxon>Enterococcus</taxon>
    </lineage>
</organism>
<reference evidence="2 6" key="1">
    <citation type="submission" date="2017-02" db="EMBL/GenBank/DDBJ databases">
        <title>Clonality and virulence of isolates of VRE in Hematopoietic Stem Cell Transplanted (HSCT) patients.</title>
        <authorList>
            <person name="Marchi A.P."/>
            <person name="Martins R.C."/>
            <person name="Marie S.K."/>
            <person name="Levin A.S."/>
            <person name="Costa S.F."/>
        </authorList>
    </citation>
    <scope>NUCLEOTIDE SEQUENCE [LARGE SCALE GENOMIC DNA]</scope>
    <source>
        <strain evidence="2 6">LIM1759</strain>
    </source>
</reference>
<reference evidence="5 9" key="2">
    <citation type="submission" date="2017-12" db="EMBL/GenBank/DDBJ databases">
        <title>A pool of 800 enterococci isolated from chicken carcass rinse samples from New Zealand.</title>
        <authorList>
            <person name="Zhang J."/>
            <person name="Rogers L."/>
            <person name="Midwinter A."/>
            <person name="French N."/>
        </authorList>
    </citation>
    <scope>NUCLEOTIDE SEQUENCE [LARGE SCALE GENOMIC DNA]</scope>
    <source>
        <strain evidence="5 9">EN697</strain>
    </source>
</reference>
<dbReference type="EMBL" id="CP033041">
    <property type="protein sequence ID" value="AYM74186.1"/>
    <property type="molecule type" value="Genomic_DNA"/>
</dbReference>
<evidence type="ECO:0000313" key="1">
    <source>
        <dbReference type="EMBL" id="AYM74186.1"/>
    </source>
</evidence>
<dbReference type="EMBL" id="MVGJ01000650">
    <property type="protein sequence ID" value="OOL76170.1"/>
    <property type="molecule type" value="Genomic_DNA"/>
</dbReference>
<evidence type="ECO:0000313" key="6">
    <source>
        <dbReference type="Proteomes" id="UP000191171"/>
    </source>
</evidence>
<dbReference type="Proteomes" id="UP000191171">
    <property type="component" value="Unassembled WGS sequence"/>
</dbReference>
<dbReference type="AlphaFoldDB" id="A0A1J0W8B2"/>
<reference evidence="4 7" key="3">
    <citation type="submission" date="2018-05" db="EMBL/GenBank/DDBJ databases">
        <title>Vancomycin-resistant Enterococcus faecium strain from Chelyabinsk, Russia.</title>
        <authorList>
            <person name="Gostev V."/>
            <person name="Goncharov A."/>
            <person name="Kolodzhieva V."/>
            <person name="Suvorov A."/>
            <person name="Sidorenko S."/>
            <person name="Zueva L."/>
        </authorList>
    </citation>
    <scope>NUCLEOTIDE SEQUENCE [LARGE SCALE GENOMIC DNA]</scope>
    <source>
        <strain evidence="4 7">20</strain>
    </source>
</reference>
<evidence type="ECO:0000313" key="5">
    <source>
        <dbReference type="EMBL" id="RXU82471.1"/>
    </source>
</evidence>
<evidence type="ECO:0000313" key="9">
    <source>
        <dbReference type="Proteomes" id="UP000289562"/>
    </source>
</evidence>
<dbReference type="EMBL" id="MVGJ01000949">
    <property type="protein sequence ID" value="OOL64572.1"/>
    <property type="molecule type" value="Genomic_DNA"/>
</dbReference>
<evidence type="ECO:0000313" key="2">
    <source>
        <dbReference type="EMBL" id="OOL64572.1"/>
    </source>
</evidence>
<dbReference type="Proteomes" id="UP000275747">
    <property type="component" value="Chromosome"/>
</dbReference>
<accession>A0A1J0W8B2</accession>
<dbReference type="Proteomes" id="UP000249070">
    <property type="component" value="Unassembled WGS sequence"/>
</dbReference>
<reference evidence="1 8" key="4">
    <citation type="submission" date="2018-10" db="EMBL/GenBank/DDBJ databases">
        <title>Escaping from acidified nitrite in gastric host defense: Transcriptomic basis for resistance to free nitrous acid in Enterococcus faecalis.</title>
        <authorList>
            <person name="Yu Z."/>
            <person name="Shi D."/>
            <person name="Liu W."/>
            <person name="Meng F."/>
        </authorList>
    </citation>
    <scope>NUCLEOTIDE SEQUENCE [LARGE SCALE GENOMIC DNA]</scope>
    <source>
        <strain evidence="1 8">JE1</strain>
    </source>
</reference>
<sequence length="65" mass="7759">MNLLKNSIQLTNQPVRQKDRSSHKIKDFMAVRLFCFRLNNLFSFQIQRGVLGLYYLHLLQISSFQ</sequence>
<evidence type="ECO:0000313" key="3">
    <source>
        <dbReference type="EMBL" id="OOL76170.1"/>
    </source>
</evidence>
<dbReference type="EMBL" id="QHGU01000179">
    <property type="protein sequence ID" value="PZM52315.1"/>
    <property type="molecule type" value="Genomic_DNA"/>
</dbReference>
<name>A0A1J0W8B2_ENTFC</name>
<gene>
    <name evidence="3" type="ORF">B1P95_18485</name>
    <name evidence="2" type="ORF">B1P95_20515</name>
    <name evidence="5" type="ORF">CYQ77_13955</name>
    <name evidence="1" type="ORF">D9Z05_13590</name>
    <name evidence="4" type="ORF">DKP91_15590</name>
</gene>
<evidence type="ECO:0000313" key="4">
    <source>
        <dbReference type="EMBL" id="PZM52315.1"/>
    </source>
</evidence>
<evidence type="ECO:0000313" key="7">
    <source>
        <dbReference type="Proteomes" id="UP000249070"/>
    </source>
</evidence>
<dbReference type="Proteomes" id="UP000289562">
    <property type="component" value="Unassembled WGS sequence"/>
</dbReference>
<evidence type="ECO:0000313" key="8">
    <source>
        <dbReference type="Proteomes" id="UP000275747"/>
    </source>
</evidence>
<dbReference type="EMBL" id="PJVH01000105">
    <property type="protein sequence ID" value="RXU82471.1"/>
    <property type="molecule type" value="Genomic_DNA"/>
</dbReference>